<dbReference type="Pfam" id="PF13540">
    <property type="entry name" value="RCC1_2"/>
    <property type="match status" value="1"/>
</dbReference>
<dbReference type="InterPro" id="IPR009091">
    <property type="entry name" value="RCC1/BLIP-II"/>
</dbReference>
<reference evidence="9" key="1">
    <citation type="submission" date="2020-01" db="EMBL/GenBank/DDBJ databases">
        <title>Genome Sequencing of Three Apophysomyces-Like Fungal Strains Confirms a Novel Fungal Genus in the Mucoromycota with divergent Burkholderia-like Endosymbiotic Bacteria.</title>
        <authorList>
            <person name="Stajich J.E."/>
            <person name="Macias A.M."/>
            <person name="Carter-House D."/>
            <person name="Lovett B."/>
            <person name="Kasson L.R."/>
            <person name="Berry K."/>
            <person name="Grigoriev I."/>
            <person name="Chang Y."/>
            <person name="Spatafora J."/>
            <person name="Kasson M.T."/>
        </authorList>
    </citation>
    <scope>NUCLEOTIDE SEQUENCE</scope>
    <source>
        <strain evidence="9">NRRL A-21654</strain>
    </source>
</reference>
<sequence>MLRQSRRSLQTVAPSKLLYGWGQAQALPLSKTNRVYTEPVCLNHQADYALNGSDISHVAAGWGHSLISTRSHVHAFGLNRSGQLGCDNHTVITLGENTTTKFLACGREHSHVVIEDGASSLYSFGNNMYGQLGLGKCKATSPGKLVKEDRPRKVSGYEGSVRHIVCGLDHTVFATECAVYAMGWGADGQLGLDKAWSADVNIPKPLQLDPKIKRLACSTDYTLALMENRKLWTWGNSEYGQGMQGAKIDRILEPIEIKTKGILDIAAGGPFSVVLTEDGDVYTCGYGALGLGPSNIETLNLKRVEALRNVSRIFATTDYAAAITAFRQRSHSENNSIHQDSLPFQELGATPRARGPPKKFRCTGHGDCQMEFTRSEHLARHQRKHTGEKPFKCVVEGCDRMFSRFDNMMQHTHTHNKGRTAARRGRGRRTAKGRMSSGFVLKSTARPRKRRNRHDVDEDTEESDIESDELLEEDDEEDEEDEENQQSDASYRPSIRLHKRQSIDEAQGSTATMHRWSTSTGIASPEISENGNTSSDSSFDSNTGTYPSRYGLGHRQEPKRIDPTTNYHAGKNSHRLFLPLPSAALAPAAPPSMTMPVPASSPLLNTSRHPPMILPRLASFLVAHPEMPPETLLVNQPSLQEEEEEEQEEEEEDAEKYPREEETPMRRRLSIQDLCNPTDWLSDRQVQETHNEEGNPLTYDEMEALQGFGRLMTFQHS</sequence>
<dbReference type="PANTHER" id="PTHR22872">
    <property type="entry name" value="BTK-BINDING PROTEIN-RELATED"/>
    <property type="match status" value="1"/>
</dbReference>
<dbReference type="AlphaFoldDB" id="A0A8H7ENU9"/>
<evidence type="ECO:0000256" key="7">
    <source>
        <dbReference type="SAM" id="MobiDB-lite"/>
    </source>
</evidence>
<feature type="compositionally biased region" description="Acidic residues" evidence="7">
    <location>
        <begin position="640"/>
        <end position="654"/>
    </location>
</feature>
<feature type="compositionally biased region" description="Basic residues" evidence="7">
    <location>
        <begin position="412"/>
        <end position="432"/>
    </location>
</feature>
<keyword evidence="1" id="KW-0479">Metal-binding</keyword>
<gene>
    <name evidence="9" type="ORF">EC973_002130</name>
</gene>
<dbReference type="PROSITE" id="PS00028">
    <property type="entry name" value="ZINC_FINGER_C2H2_1"/>
    <property type="match status" value="1"/>
</dbReference>
<dbReference type="Pfam" id="PF00415">
    <property type="entry name" value="RCC1"/>
    <property type="match status" value="2"/>
</dbReference>
<dbReference type="EMBL" id="JABAYA010000157">
    <property type="protein sequence ID" value="KAF7723284.1"/>
    <property type="molecule type" value="Genomic_DNA"/>
</dbReference>
<name>A0A8H7ENU9_9FUNG</name>
<feature type="repeat" description="RCC1" evidence="6">
    <location>
        <begin position="119"/>
        <end position="177"/>
    </location>
</feature>
<keyword evidence="3 5" id="KW-0863">Zinc-finger</keyword>
<evidence type="ECO:0000313" key="10">
    <source>
        <dbReference type="Proteomes" id="UP000605846"/>
    </source>
</evidence>
<feature type="domain" description="C2H2-type" evidence="8">
    <location>
        <begin position="391"/>
        <end position="420"/>
    </location>
</feature>
<dbReference type="SMART" id="SM00355">
    <property type="entry name" value="ZnF_C2H2"/>
    <property type="match status" value="2"/>
</dbReference>
<evidence type="ECO:0000256" key="6">
    <source>
        <dbReference type="PROSITE-ProRule" id="PRU00235"/>
    </source>
</evidence>
<dbReference type="Pfam" id="PF00096">
    <property type="entry name" value="zf-C2H2"/>
    <property type="match status" value="1"/>
</dbReference>
<evidence type="ECO:0000313" key="9">
    <source>
        <dbReference type="EMBL" id="KAF7723284.1"/>
    </source>
</evidence>
<evidence type="ECO:0000256" key="5">
    <source>
        <dbReference type="PROSITE-ProRule" id="PRU00042"/>
    </source>
</evidence>
<dbReference type="Proteomes" id="UP000605846">
    <property type="component" value="Unassembled WGS sequence"/>
</dbReference>
<dbReference type="GO" id="GO:0008270">
    <property type="term" value="F:zinc ion binding"/>
    <property type="evidence" value="ECO:0007669"/>
    <property type="project" value="UniProtKB-KW"/>
</dbReference>
<dbReference type="PROSITE" id="PS50012">
    <property type="entry name" value="RCC1_3"/>
    <property type="match status" value="3"/>
</dbReference>
<dbReference type="InterPro" id="IPR051625">
    <property type="entry name" value="Signaling_Regulatory_Domain"/>
</dbReference>
<dbReference type="FunFam" id="3.30.160.60:FF:002343">
    <property type="entry name" value="Zinc finger protein 33A"/>
    <property type="match status" value="1"/>
</dbReference>
<keyword evidence="2" id="KW-0677">Repeat</keyword>
<dbReference type="InterPro" id="IPR036236">
    <property type="entry name" value="Znf_C2H2_sf"/>
</dbReference>
<protein>
    <recommendedName>
        <fullName evidence="8">C2H2-type domain-containing protein</fullName>
    </recommendedName>
</protein>
<dbReference type="SUPFAM" id="SSF57667">
    <property type="entry name" value="beta-beta-alpha zinc fingers"/>
    <property type="match status" value="1"/>
</dbReference>
<dbReference type="PROSITE" id="PS50157">
    <property type="entry name" value="ZINC_FINGER_C2H2_2"/>
    <property type="match status" value="2"/>
</dbReference>
<evidence type="ECO:0000259" key="8">
    <source>
        <dbReference type="PROSITE" id="PS50157"/>
    </source>
</evidence>
<accession>A0A8H7ENU9</accession>
<feature type="repeat" description="RCC1" evidence="6">
    <location>
        <begin position="229"/>
        <end position="278"/>
    </location>
</feature>
<proteinExistence type="predicted"/>
<evidence type="ECO:0000256" key="3">
    <source>
        <dbReference type="ARBA" id="ARBA00022771"/>
    </source>
</evidence>
<feature type="region of interest" description="Disordered" evidence="7">
    <location>
        <begin position="522"/>
        <end position="572"/>
    </location>
</feature>
<dbReference type="Gene3D" id="3.30.160.60">
    <property type="entry name" value="Classic Zinc Finger"/>
    <property type="match status" value="2"/>
</dbReference>
<comment type="caution">
    <text evidence="9">The sequence shown here is derived from an EMBL/GenBank/DDBJ whole genome shotgun (WGS) entry which is preliminary data.</text>
</comment>
<feature type="compositionally biased region" description="Basic and acidic residues" evidence="7">
    <location>
        <begin position="655"/>
        <end position="665"/>
    </location>
</feature>
<dbReference type="OrthoDB" id="5370059at2759"/>
<keyword evidence="4" id="KW-0862">Zinc</keyword>
<evidence type="ECO:0000256" key="4">
    <source>
        <dbReference type="ARBA" id="ARBA00022833"/>
    </source>
</evidence>
<dbReference type="PRINTS" id="PR00633">
    <property type="entry name" value="RCCNDNSATION"/>
</dbReference>
<dbReference type="InterPro" id="IPR013087">
    <property type="entry name" value="Znf_C2H2_type"/>
</dbReference>
<evidence type="ECO:0000256" key="2">
    <source>
        <dbReference type="ARBA" id="ARBA00022737"/>
    </source>
</evidence>
<feature type="region of interest" description="Disordered" evidence="7">
    <location>
        <begin position="636"/>
        <end position="671"/>
    </location>
</feature>
<feature type="compositionally biased region" description="Low complexity" evidence="7">
    <location>
        <begin position="530"/>
        <end position="545"/>
    </location>
</feature>
<dbReference type="Gene3D" id="2.130.10.30">
    <property type="entry name" value="Regulator of chromosome condensation 1/beta-lactamase-inhibitor protein II"/>
    <property type="match status" value="2"/>
</dbReference>
<organism evidence="9 10">
    <name type="scientific">Apophysomyces ossiformis</name>
    <dbReference type="NCBI Taxonomy" id="679940"/>
    <lineage>
        <taxon>Eukaryota</taxon>
        <taxon>Fungi</taxon>
        <taxon>Fungi incertae sedis</taxon>
        <taxon>Mucoromycota</taxon>
        <taxon>Mucoromycotina</taxon>
        <taxon>Mucoromycetes</taxon>
        <taxon>Mucorales</taxon>
        <taxon>Mucorineae</taxon>
        <taxon>Mucoraceae</taxon>
        <taxon>Apophysomyces</taxon>
    </lineage>
</organism>
<feature type="compositionally biased region" description="Acidic residues" evidence="7">
    <location>
        <begin position="457"/>
        <end position="485"/>
    </location>
</feature>
<feature type="domain" description="C2H2-type" evidence="8">
    <location>
        <begin position="360"/>
        <end position="390"/>
    </location>
</feature>
<dbReference type="SUPFAM" id="SSF50985">
    <property type="entry name" value="RCC1/BLIP-II"/>
    <property type="match status" value="1"/>
</dbReference>
<keyword evidence="10" id="KW-1185">Reference proteome</keyword>
<feature type="region of interest" description="Disordered" evidence="7">
    <location>
        <begin position="409"/>
        <end position="497"/>
    </location>
</feature>
<feature type="repeat" description="RCC1" evidence="6">
    <location>
        <begin position="177"/>
        <end position="228"/>
    </location>
</feature>
<dbReference type="InterPro" id="IPR000408">
    <property type="entry name" value="Reg_chr_condens"/>
</dbReference>
<evidence type="ECO:0000256" key="1">
    <source>
        <dbReference type="ARBA" id="ARBA00022723"/>
    </source>
</evidence>